<evidence type="ECO:0000313" key="3">
    <source>
        <dbReference type="Proteomes" id="UP000253273"/>
    </source>
</evidence>
<dbReference type="GeneID" id="37284172"/>
<evidence type="ECO:0000256" key="1">
    <source>
        <dbReference type="SAM" id="Phobius"/>
    </source>
</evidence>
<keyword evidence="1" id="KW-0812">Transmembrane</keyword>
<keyword evidence="3" id="KW-1185">Reference proteome</keyword>
<name>A0A345E4L4_9EURY</name>
<dbReference type="OrthoDB" id="86287at2157"/>
<feature type="transmembrane region" description="Helical" evidence="1">
    <location>
        <begin position="53"/>
        <end position="73"/>
    </location>
</feature>
<keyword evidence="1" id="KW-0472">Membrane</keyword>
<dbReference type="AlphaFoldDB" id="A0A345E4L4"/>
<dbReference type="RefSeq" id="WP_114586268.1">
    <property type="nucleotide sequence ID" value="NZ_CP031150.1"/>
</dbReference>
<proteinExistence type="predicted"/>
<dbReference type="KEGG" id="haj:DU500_12265"/>
<feature type="transmembrane region" description="Helical" evidence="1">
    <location>
        <begin position="20"/>
        <end position="41"/>
    </location>
</feature>
<feature type="transmembrane region" description="Helical" evidence="1">
    <location>
        <begin position="243"/>
        <end position="265"/>
    </location>
</feature>
<keyword evidence="1" id="KW-1133">Transmembrane helix</keyword>
<dbReference type="Pfam" id="PF12679">
    <property type="entry name" value="ABC2_membrane_2"/>
    <property type="match status" value="1"/>
</dbReference>
<protein>
    <submittedName>
        <fullName evidence="2">Copper ABC transporter permease</fullName>
    </submittedName>
</protein>
<gene>
    <name evidence="2" type="ORF">DU500_12265</name>
</gene>
<dbReference type="PANTHER" id="PTHR43471">
    <property type="entry name" value="ABC TRANSPORTER PERMEASE"/>
    <property type="match status" value="1"/>
</dbReference>
<accession>A0A345E4L4</accession>
<feature type="transmembrane region" description="Helical" evidence="1">
    <location>
        <begin position="171"/>
        <end position="192"/>
    </location>
</feature>
<feature type="transmembrane region" description="Helical" evidence="1">
    <location>
        <begin position="100"/>
        <end position="125"/>
    </location>
</feature>
<sequence length="272" mass="28788">MTWRDVALRDVRAASRSVGIWIVGGVQILLFVGVTAVEFVLDDGSFPTYVDSLAGVVAVTIPLVALLIGYKSILAERTGGQLRLALSVPHSRRDVAVGKFVGRGVVFAAPTALALCLGGGVAIALADGGVPWPWLPWFAGVTVLYGVAFVGVAVGVSLSTATGRRVTVGTIGAYLVTVVLWEDLHTAVLLILHRFDTTVTNDMPGWALFVRLLAPSESFDLLVRTGFAVDRAGRYVDSGLVYVAWPAALGLLVAWTLVPVALGYLRFKTADL</sequence>
<evidence type="ECO:0000313" key="2">
    <source>
        <dbReference type="EMBL" id="AXG07136.1"/>
    </source>
</evidence>
<reference evidence="2 3" key="1">
    <citation type="submission" date="2018-07" db="EMBL/GenBank/DDBJ databases">
        <title>Genome sequences of Haloplanus sp. CBA1113.</title>
        <authorList>
            <person name="Kim Y.B."/>
            <person name="Roh S.W."/>
        </authorList>
    </citation>
    <scope>NUCLEOTIDE SEQUENCE [LARGE SCALE GENOMIC DNA]</scope>
    <source>
        <strain evidence="2 3">CBA1113</strain>
    </source>
</reference>
<dbReference type="EMBL" id="CP031150">
    <property type="protein sequence ID" value="AXG07136.1"/>
    <property type="molecule type" value="Genomic_DNA"/>
</dbReference>
<organism evidence="2 3">
    <name type="scientific">Haloplanus rubicundus</name>
    <dbReference type="NCBI Taxonomy" id="1547898"/>
    <lineage>
        <taxon>Archaea</taxon>
        <taxon>Methanobacteriati</taxon>
        <taxon>Methanobacteriota</taxon>
        <taxon>Stenosarchaea group</taxon>
        <taxon>Halobacteria</taxon>
        <taxon>Halobacteriales</taxon>
        <taxon>Haloferacaceae</taxon>
        <taxon>Haloplanus</taxon>
    </lineage>
</organism>
<dbReference type="PANTHER" id="PTHR43471:SF1">
    <property type="entry name" value="ABC TRANSPORTER PERMEASE PROTEIN NOSY-RELATED"/>
    <property type="match status" value="1"/>
</dbReference>
<feature type="transmembrane region" description="Helical" evidence="1">
    <location>
        <begin position="137"/>
        <end position="159"/>
    </location>
</feature>
<dbReference type="GO" id="GO:0005886">
    <property type="term" value="C:plasma membrane"/>
    <property type="evidence" value="ECO:0007669"/>
    <property type="project" value="UniProtKB-SubCell"/>
</dbReference>
<dbReference type="Proteomes" id="UP000253273">
    <property type="component" value="Chromosome"/>
</dbReference>
<dbReference type="GO" id="GO:0140359">
    <property type="term" value="F:ABC-type transporter activity"/>
    <property type="evidence" value="ECO:0007669"/>
    <property type="project" value="InterPro"/>
</dbReference>